<organism evidence="1 2">
    <name type="scientific">Rhodoplanes roseus</name>
    <dbReference type="NCBI Taxonomy" id="29409"/>
    <lineage>
        <taxon>Bacteria</taxon>
        <taxon>Pseudomonadati</taxon>
        <taxon>Pseudomonadota</taxon>
        <taxon>Alphaproteobacteria</taxon>
        <taxon>Hyphomicrobiales</taxon>
        <taxon>Nitrobacteraceae</taxon>
        <taxon>Rhodoplanes</taxon>
    </lineage>
</organism>
<dbReference type="RefSeq" id="WP_170149617.1">
    <property type="nucleotide sequence ID" value="NZ_NPEX01000080.1"/>
</dbReference>
<dbReference type="SUPFAM" id="SSF56801">
    <property type="entry name" value="Acetyl-CoA synthetase-like"/>
    <property type="match status" value="1"/>
</dbReference>
<gene>
    <name evidence="1" type="ORF">CH341_13455</name>
</gene>
<evidence type="ECO:0000313" key="2">
    <source>
        <dbReference type="Proteomes" id="UP000249130"/>
    </source>
</evidence>
<proteinExistence type="predicted"/>
<sequence length="456" mass="50471">MRFDFSDFPLGNRAFSATPMAFCEPAAIGALGAVMELALLETGNPRAREHWQKVQLRNLLTHLAQRSAFWRRRIGAAKPSDVKLAALPVLSRKDVLDQVAAEGSLLTGQDPIRVQPNSTSGSSGTPLSFFISDMNVRYNLMRSLAQYFIEGRDLTLNRTRITSLPVSNPRGYTVDVSDTWLGDMAPMIRSGINKHIAYFHPDVPRLRKELESHPIGYLVVPPRAVETLLSHFGPEVFKRAGTAMIVTLAESVDPELRHTFDGLGIPIRATYSCEEVGPIGMECPHHPGHYHVASSNVIVEIARDDATRLGDIRLGRLLVTHLHSYATPFVRYDVGDVASLADRCPCGHEGQTLSNVYGRSKGLVKRPDGSVRSFYMKSHDLTEAAAFEEFRIRQTGLDTMVVEIVRATPLTPDEAERLRAVVASHAGEGVAVEVRWALAIDWGQDKKRLGYRSEVL</sequence>
<keyword evidence="2" id="KW-1185">Reference proteome</keyword>
<dbReference type="InterPro" id="IPR053158">
    <property type="entry name" value="CapK_Type1_Caps_Biosynth"/>
</dbReference>
<name>A0A327KXP4_9BRAD</name>
<evidence type="ECO:0008006" key="3">
    <source>
        <dbReference type="Google" id="ProtNLM"/>
    </source>
</evidence>
<dbReference type="PANTHER" id="PTHR36932">
    <property type="entry name" value="CAPSULAR POLYSACCHARIDE BIOSYNTHESIS PROTEIN"/>
    <property type="match status" value="1"/>
</dbReference>
<dbReference type="EMBL" id="NPEX01000080">
    <property type="protein sequence ID" value="RAI43599.1"/>
    <property type="molecule type" value="Genomic_DNA"/>
</dbReference>
<protein>
    <recommendedName>
        <fullName evidence="3">AMP-dependent synthetase/ligase domain-containing protein</fullName>
    </recommendedName>
</protein>
<dbReference type="Gene3D" id="3.40.50.12780">
    <property type="entry name" value="N-terminal domain of ligase-like"/>
    <property type="match status" value="1"/>
</dbReference>
<dbReference type="PANTHER" id="PTHR36932:SF1">
    <property type="entry name" value="CAPSULAR POLYSACCHARIDE BIOSYNTHESIS PROTEIN"/>
    <property type="match status" value="1"/>
</dbReference>
<accession>A0A327KXP4</accession>
<reference evidence="1 2" key="1">
    <citation type="submission" date="2017-07" db="EMBL/GenBank/DDBJ databases">
        <title>Draft Genome Sequences of Select Purple Nonsulfur Bacteria.</title>
        <authorList>
            <person name="Lasarre B."/>
            <person name="Mckinlay J.B."/>
        </authorList>
    </citation>
    <scope>NUCLEOTIDE SEQUENCE [LARGE SCALE GENOMIC DNA]</scope>
    <source>
        <strain evidence="1 2">DSM 5909</strain>
    </source>
</reference>
<comment type="caution">
    <text evidence="1">The sequence shown here is derived from an EMBL/GenBank/DDBJ whole genome shotgun (WGS) entry which is preliminary data.</text>
</comment>
<dbReference type="Proteomes" id="UP000249130">
    <property type="component" value="Unassembled WGS sequence"/>
</dbReference>
<evidence type="ECO:0000313" key="1">
    <source>
        <dbReference type="EMBL" id="RAI43599.1"/>
    </source>
</evidence>
<dbReference type="InterPro" id="IPR042099">
    <property type="entry name" value="ANL_N_sf"/>
</dbReference>
<dbReference type="AlphaFoldDB" id="A0A327KXP4"/>